<organism evidence="2 3">
    <name type="scientific">Legionella maceachernii</name>
    <dbReference type="NCBI Taxonomy" id="466"/>
    <lineage>
        <taxon>Bacteria</taxon>
        <taxon>Pseudomonadati</taxon>
        <taxon>Pseudomonadota</taxon>
        <taxon>Gammaproteobacteria</taxon>
        <taxon>Legionellales</taxon>
        <taxon>Legionellaceae</taxon>
        <taxon>Legionella</taxon>
    </lineage>
</organism>
<accession>A0A0W0W6J3</accession>
<dbReference type="GO" id="GO:0032259">
    <property type="term" value="P:methylation"/>
    <property type="evidence" value="ECO:0007669"/>
    <property type="project" value="UniProtKB-KW"/>
</dbReference>
<dbReference type="STRING" id="466.Lmac_1008"/>
<evidence type="ECO:0000259" key="1">
    <source>
        <dbReference type="Pfam" id="PF13649"/>
    </source>
</evidence>
<dbReference type="CDD" id="cd02440">
    <property type="entry name" value="AdoMet_MTases"/>
    <property type="match status" value="1"/>
</dbReference>
<sequence length="250" mass="28661">MDESKHNDLNMPEPISTYLVMTLNQRGPVSSYLDDYAQQFIHFAVQQKSPVLELGAAYGFVTIAALTAGATVIANDIEPRHLQILYNRTPKECRDRLSLLPGEFPSNLNLANESIAGCYISRMLGYLEPAELQQGMEKLFLWLKPGAKLFVLASPPYRSLYKAIIPIYEQRIKDNEQWPGYFTNLKNLLEERLRRYVPNKLHFLDEKILSREVERVGFIVEKAELYARQDLPEKAQYDGREGIAVIARKP</sequence>
<dbReference type="RefSeq" id="WP_133141008.1">
    <property type="nucleotide sequence ID" value="NZ_CAAAIB010000018.1"/>
</dbReference>
<comment type="caution">
    <text evidence="2">The sequence shown here is derived from an EMBL/GenBank/DDBJ whole genome shotgun (WGS) entry which is preliminary data.</text>
</comment>
<evidence type="ECO:0000313" key="3">
    <source>
        <dbReference type="Proteomes" id="UP000054908"/>
    </source>
</evidence>
<dbReference type="InterPro" id="IPR041698">
    <property type="entry name" value="Methyltransf_25"/>
</dbReference>
<dbReference type="OrthoDB" id="8592889at2"/>
<dbReference type="EMBL" id="LNYL01000027">
    <property type="protein sequence ID" value="KTD27949.1"/>
    <property type="molecule type" value="Genomic_DNA"/>
</dbReference>
<dbReference type="PATRIC" id="fig|466.6.peg.1074"/>
<gene>
    <name evidence="2" type="ORF">Lmac_1008</name>
</gene>
<evidence type="ECO:0000313" key="2">
    <source>
        <dbReference type="EMBL" id="KTD27949.1"/>
    </source>
</evidence>
<dbReference type="GO" id="GO:0008168">
    <property type="term" value="F:methyltransferase activity"/>
    <property type="evidence" value="ECO:0007669"/>
    <property type="project" value="UniProtKB-KW"/>
</dbReference>
<reference evidence="2 3" key="1">
    <citation type="submission" date="2015-11" db="EMBL/GenBank/DDBJ databases">
        <title>Genomic analysis of 38 Legionella species identifies large and diverse effector repertoires.</title>
        <authorList>
            <person name="Burstein D."/>
            <person name="Amaro F."/>
            <person name="Zusman T."/>
            <person name="Lifshitz Z."/>
            <person name="Cohen O."/>
            <person name="Gilbert J.A."/>
            <person name="Pupko T."/>
            <person name="Shuman H.A."/>
            <person name="Segal G."/>
        </authorList>
    </citation>
    <scope>NUCLEOTIDE SEQUENCE [LARGE SCALE GENOMIC DNA]</scope>
    <source>
        <strain evidence="2 3">PX-1-G2-E2</strain>
    </source>
</reference>
<dbReference type="Pfam" id="PF13649">
    <property type="entry name" value="Methyltransf_25"/>
    <property type="match status" value="1"/>
</dbReference>
<protein>
    <submittedName>
        <fullName evidence="2">Putative Methyltransferase</fullName>
    </submittedName>
</protein>
<keyword evidence="2" id="KW-0489">Methyltransferase</keyword>
<dbReference type="InterPro" id="IPR029063">
    <property type="entry name" value="SAM-dependent_MTases_sf"/>
</dbReference>
<dbReference type="Proteomes" id="UP000054908">
    <property type="component" value="Unassembled WGS sequence"/>
</dbReference>
<keyword evidence="2" id="KW-0808">Transferase</keyword>
<feature type="domain" description="Methyltransferase" evidence="1">
    <location>
        <begin position="51"/>
        <end position="146"/>
    </location>
</feature>
<dbReference type="AlphaFoldDB" id="A0A0W0W6J3"/>
<name>A0A0W0W6J3_9GAMM</name>
<dbReference type="Gene3D" id="3.40.50.150">
    <property type="entry name" value="Vaccinia Virus protein VP39"/>
    <property type="match status" value="1"/>
</dbReference>
<dbReference type="SUPFAM" id="SSF53335">
    <property type="entry name" value="S-adenosyl-L-methionine-dependent methyltransferases"/>
    <property type="match status" value="1"/>
</dbReference>
<proteinExistence type="predicted"/>
<keyword evidence="3" id="KW-1185">Reference proteome</keyword>